<proteinExistence type="predicted"/>
<protein>
    <recommendedName>
        <fullName evidence="5">DUF2946 domain-containing protein</fullName>
    </recommendedName>
</protein>
<evidence type="ECO:0000313" key="3">
    <source>
        <dbReference type="EMBL" id="MCE4554667.1"/>
    </source>
</evidence>
<feature type="signal peptide" evidence="2">
    <location>
        <begin position="1"/>
        <end position="21"/>
    </location>
</feature>
<organism evidence="3 4">
    <name type="scientific">Pelomonas cellulosilytica</name>
    <dbReference type="NCBI Taxonomy" id="2906762"/>
    <lineage>
        <taxon>Bacteria</taxon>
        <taxon>Pseudomonadati</taxon>
        <taxon>Pseudomonadota</taxon>
        <taxon>Betaproteobacteria</taxon>
        <taxon>Burkholderiales</taxon>
        <taxon>Sphaerotilaceae</taxon>
        <taxon>Roseateles</taxon>
    </lineage>
</organism>
<gene>
    <name evidence="3" type="ORF">LXT13_09475</name>
</gene>
<accession>A0ABS8XUV4</accession>
<evidence type="ECO:0000256" key="2">
    <source>
        <dbReference type="SAM" id="SignalP"/>
    </source>
</evidence>
<dbReference type="RefSeq" id="WP_233371678.1">
    <property type="nucleotide sequence ID" value="NZ_JAJTWU010000003.1"/>
</dbReference>
<evidence type="ECO:0008006" key="5">
    <source>
        <dbReference type="Google" id="ProtNLM"/>
    </source>
</evidence>
<name>A0ABS8XUV4_9BURK</name>
<sequence length="107" mass="11201">MRKLALHLLLPLALLFSQQGAVWHVLAHLSAPAQQASATEVLGATDDADEVCPHCLAYAHLAVSLGTQTAPLPLVTARHEPALSALHAGQPARPPVARGRGPPTFLL</sequence>
<dbReference type="Proteomes" id="UP001200741">
    <property type="component" value="Unassembled WGS sequence"/>
</dbReference>
<keyword evidence="2" id="KW-0732">Signal</keyword>
<comment type="caution">
    <text evidence="3">The sequence shown here is derived from an EMBL/GenBank/DDBJ whole genome shotgun (WGS) entry which is preliminary data.</text>
</comment>
<feature type="region of interest" description="Disordered" evidence="1">
    <location>
        <begin position="86"/>
        <end position="107"/>
    </location>
</feature>
<evidence type="ECO:0000313" key="4">
    <source>
        <dbReference type="Proteomes" id="UP001200741"/>
    </source>
</evidence>
<dbReference type="EMBL" id="JAJTWU010000003">
    <property type="protein sequence ID" value="MCE4554667.1"/>
    <property type="molecule type" value="Genomic_DNA"/>
</dbReference>
<reference evidence="3 4" key="1">
    <citation type="submission" date="2021-12" db="EMBL/GenBank/DDBJ databases">
        <title>Genome seq of P8.</title>
        <authorList>
            <person name="Seo T."/>
        </authorList>
    </citation>
    <scope>NUCLEOTIDE SEQUENCE [LARGE SCALE GENOMIC DNA]</scope>
    <source>
        <strain evidence="3 4">P8</strain>
    </source>
</reference>
<keyword evidence="4" id="KW-1185">Reference proteome</keyword>
<feature type="compositionally biased region" description="Low complexity" evidence="1">
    <location>
        <begin position="88"/>
        <end position="107"/>
    </location>
</feature>
<evidence type="ECO:0000256" key="1">
    <source>
        <dbReference type="SAM" id="MobiDB-lite"/>
    </source>
</evidence>
<feature type="chain" id="PRO_5045483366" description="DUF2946 domain-containing protein" evidence="2">
    <location>
        <begin position="22"/>
        <end position="107"/>
    </location>
</feature>